<dbReference type="SMART" id="SM00360">
    <property type="entry name" value="RRM"/>
    <property type="match status" value="1"/>
</dbReference>
<dbReference type="GO" id="GO:0016579">
    <property type="term" value="P:protein deubiquitination"/>
    <property type="evidence" value="ECO:0007669"/>
    <property type="project" value="TreeGrafter"/>
</dbReference>
<keyword evidence="7" id="KW-1185">Reference proteome</keyword>
<evidence type="ECO:0000256" key="3">
    <source>
        <dbReference type="SAM" id="MobiDB-lite"/>
    </source>
</evidence>
<dbReference type="Pfam" id="PF02136">
    <property type="entry name" value="NTF2"/>
    <property type="match status" value="1"/>
</dbReference>
<comment type="caution">
    <text evidence="6">The sequence shown here is derived from an EMBL/GenBank/DDBJ whole genome shotgun (WGS) entry which is preliminary data.</text>
</comment>
<dbReference type="InterPro" id="IPR012677">
    <property type="entry name" value="Nucleotide-bd_a/b_plait_sf"/>
</dbReference>
<dbReference type="SUPFAM" id="SSF54928">
    <property type="entry name" value="RNA-binding domain, RBD"/>
    <property type="match status" value="1"/>
</dbReference>
<feature type="compositionally biased region" description="Pro residues" evidence="3">
    <location>
        <begin position="165"/>
        <end position="182"/>
    </location>
</feature>
<feature type="compositionally biased region" description="Gly residues" evidence="3">
    <location>
        <begin position="430"/>
        <end position="472"/>
    </location>
</feature>
<dbReference type="CDD" id="cd00780">
    <property type="entry name" value="NTF2"/>
    <property type="match status" value="1"/>
</dbReference>
<accession>A0AAW0C797</accession>
<feature type="domain" description="RRM" evidence="4">
    <location>
        <begin position="340"/>
        <end position="419"/>
    </location>
</feature>
<dbReference type="EMBL" id="JAYKXP010000057">
    <property type="protein sequence ID" value="KAK7034482.1"/>
    <property type="molecule type" value="Genomic_DNA"/>
</dbReference>
<feature type="compositionally biased region" description="Low complexity" evidence="3">
    <location>
        <begin position="302"/>
        <end position="328"/>
    </location>
</feature>
<dbReference type="Pfam" id="PF00076">
    <property type="entry name" value="RRM_1"/>
    <property type="match status" value="1"/>
</dbReference>
<reference evidence="6 7" key="1">
    <citation type="submission" date="2024-01" db="EMBL/GenBank/DDBJ databases">
        <title>A draft genome for a cacao thread blight-causing isolate of Paramarasmius palmivorus.</title>
        <authorList>
            <person name="Baruah I.K."/>
            <person name="Bukari Y."/>
            <person name="Amoako-Attah I."/>
            <person name="Meinhardt L.W."/>
            <person name="Bailey B.A."/>
            <person name="Cohen S.P."/>
        </authorList>
    </citation>
    <scope>NUCLEOTIDE SEQUENCE [LARGE SCALE GENOMIC DNA]</scope>
    <source>
        <strain evidence="6 7">GH-12</strain>
    </source>
</reference>
<dbReference type="GO" id="GO:0034517">
    <property type="term" value="P:ribophagy"/>
    <property type="evidence" value="ECO:0007669"/>
    <property type="project" value="TreeGrafter"/>
</dbReference>
<dbReference type="Gene3D" id="3.30.70.330">
    <property type="match status" value="1"/>
</dbReference>
<sequence length="472" mass="49670">MSTPTPAPSEVGWQFVPQYYAYINKEPDRLHCFYSKQSVFVHGTEGEDAKTCHGQSEIHTQITSLAFNDCKIFIHSVDAQSSANGGIIIQVIGEMSNNAGPWRKFVQTFFLAEQPNGYFVLNDIFRFLKEDAVEGDGEAVAGEEADTQEQVQVPPQETQTQAEELPPPPPPPPPREPTPPPVVEETPTTKEPEPIIDDVPPQTNGVHTDSAPAVEEKPAPVPVPVVEEKPPTPPPAVATPPPPQAPPQQPQFQAPPPQAPQQPQTAAPPPQPQAPQPKTWANLAAANSKKWGSAVASESRGTSQAVSSSSTSTPPAVATPPRTETPPVSVASRVQGGANGQAFVKNIPPPLLTPDTPSHPLRLALAKFGSLKSLEIVKHKACAFVEFASADAARRAISQNEVVVDLPGGETVKVNVENKRERVSSDAGRGRGFGGGRGGGEGRGGGGEGGGRGSGFRGRGGPRGGRGGVPQK</sequence>
<evidence type="ECO:0000313" key="6">
    <source>
        <dbReference type="EMBL" id="KAK7034482.1"/>
    </source>
</evidence>
<dbReference type="InterPro" id="IPR039539">
    <property type="entry name" value="Ras_GTPase_bind_prot"/>
</dbReference>
<name>A0AAW0C797_9AGAR</name>
<feature type="compositionally biased region" description="Acidic residues" evidence="3">
    <location>
        <begin position="136"/>
        <end position="147"/>
    </location>
</feature>
<feature type="region of interest" description="Disordered" evidence="3">
    <location>
        <begin position="417"/>
        <end position="472"/>
    </location>
</feature>
<gene>
    <name evidence="6" type="ORF">VNI00_012329</name>
</gene>
<dbReference type="InterPro" id="IPR018222">
    <property type="entry name" value="Nuclear_transport_factor_2_euk"/>
</dbReference>
<feature type="compositionally biased region" description="Low complexity" evidence="3">
    <location>
        <begin position="148"/>
        <end position="164"/>
    </location>
</feature>
<evidence type="ECO:0000256" key="2">
    <source>
        <dbReference type="PROSITE-ProRule" id="PRU00176"/>
    </source>
</evidence>
<dbReference type="SUPFAM" id="SSF54427">
    <property type="entry name" value="NTF2-like"/>
    <property type="match status" value="1"/>
</dbReference>
<proteinExistence type="predicted"/>
<dbReference type="InterPro" id="IPR000504">
    <property type="entry name" value="RRM_dom"/>
</dbReference>
<dbReference type="InterPro" id="IPR035979">
    <property type="entry name" value="RBD_domain_sf"/>
</dbReference>
<feature type="domain" description="NTF2" evidence="5">
    <location>
        <begin position="11"/>
        <end position="127"/>
    </location>
</feature>
<keyword evidence="1 2" id="KW-0694">RNA-binding</keyword>
<dbReference type="PANTHER" id="PTHR10693:SF20">
    <property type="entry name" value="AT27578P"/>
    <property type="match status" value="1"/>
</dbReference>
<dbReference type="CDD" id="cd00590">
    <property type="entry name" value="RRM_SF"/>
    <property type="match status" value="1"/>
</dbReference>
<feature type="region of interest" description="Disordered" evidence="3">
    <location>
        <begin position="136"/>
        <end position="351"/>
    </location>
</feature>
<dbReference type="InterPro" id="IPR002075">
    <property type="entry name" value="NTF2_dom"/>
</dbReference>
<dbReference type="GO" id="GO:0003729">
    <property type="term" value="F:mRNA binding"/>
    <property type="evidence" value="ECO:0007669"/>
    <property type="project" value="TreeGrafter"/>
</dbReference>
<dbReference type="PANTHER" id="PTHR10693">
    <property type="entry name" value="RAS GTPASE-ACTIVATING PROTEIN-BINDING PROTEIN"/>
    <property type="match status" value="1"/>
</dbReference>
<evidence type="ECO:0000256" key="1">
    <source>
        <dbReference type="ARBA" id="ARBA00022884"/>
    </source>
</evidence>
<dbReference type="PROSITE" id="PS50102">
    <property type="entry name" value="RRM"/>
    <property type="match status" value="1"/>
</dbReference>
<dbReference type="GO" id="GO:1990861">
    <property type="term" value="C:Ubp3-Bre5 deubiquitination complex"/>
    <property type="evidence" value="ECO:0007669"/>
    <property type="project" value="TreeGrafter"/>
</dbReference>
<dbReference type="PROSITE" id="PS50177">
    <property type="entry name" value="NTF2_DOMAIN"/>
    <property type="match status" value="1"/>
</dbReference>
<dbReference type="FunFam" id="3.10.450.50:FF:000003">
    <property type="entry name" value="Nuclear transport factor 2 family protein"/>
    <property type="match status" value="1"/>
</dbReference>
<evidence type="ECO:0000259" key="4">
    <source>
        <dbReference type="PROSITE" id="PS50102"/>
    </source>
</evidence>
<dbReference type="InterPro" id="IPR032710">
    <property type="entry name" value="NTF2-like_dom_sf"/>
</dbReference>
<evidence type="ECO:0000313" key="7">
    <source>
        <dbReference type="Proteomes" id="UP001383192"/>
    </source>
</evidence>
<dbReference type="GO" id="GO:0005829">
    <property type="term" value="C:cytosol"/>
    <property type="evidence" value="ECO:0007669"/>
    <property type="project" value="TreeGrafter"/>
</dbReference>
<organism evidence="6 7">
    <name type="scientific">Paramarasmius palmivorus</name>
    <dbReference type="NCBI Taxonomy" id="297713"/>
    <lineage>
        <taxon>Eukaryota</taxon>
        <taxon>Fungi</taxon>
        <taxon>Dikarya</taxon>
        <taxon>Basidiomycota</taxon>
        <taxon>Agaricomycotina</taxon>
        <taxon>Agaricomycetes</taxon>
        <taxon>Agaricomycetidae</taxon>
        <taxon>Agaricales</taxon>
        <taxon>Marasmiineae</taxon>
        <taxon>Marasmiaceae</taxon>
        <taxon>Paramarasmius</taxon>
    </lineage>
</organism>
<dbReference type="GO" id="GO:1990904">
    <property type="term" value="C:ribonucleoprotein complex"/>
    <property type="evidence" value="ECO:0007669"/>
    <property type="project" value="TreeGrafter"/>
</dbReference>
<dbReference type="Proteomes" id="UP001383192">
    <property type="component" value="Unassembled WGS sequence"/>
</dbReference>
<feature type="compositionally biased region" description="Pro residues" evidence="3">
    <location>
        <begin position="231"/>
        <end position="275"/>
    </location>
</feature>
<dbReference type="AlphaFoldDB" id="A0AAW0C797"/>
<protein>
    <submittedName>
        <fullName evidence="6">Uncharacterized protein</fullName>
    </submittedName>
</protein>
<evidence type="ECO:0000259" key="5">
    <source>
        <dbReference type="PROSITE" id="PS50177"/>
    </source>
</evidence>
<dbReference type="Gene3D" id="3.10.450.50">
    <property type="match status" value="1"/>
</dbReference>